<gene>
    <name evidence="1" type="ORF">PanWU01x14_108950</name>
</gene>
<dbReference type="EMBL" id="JXTB01000079">
    <property type="protein sequence ID" value="PON66473.1"/>
    <property type="molecule type" value="Genomic_DNA"/>
</dbReference>
<sequence length="100" mass="11240">MDFFGPIFVDGFQRNRLAKGWLSRPRSWRNFVGLKLYPVRLGPHEVEIALLCSRGRVVAIWLRLDLGSSEALLCPSGNHSSSLSSQLYLGFPSILHSFGH</sequence>
<protein>
    <submittedName>
        <fullName evidence="1">Uncharacterized protein</fullName>
    </submittedName>
</protein>
<keyword evidence="2" id="KW-1185">Reference proteome</keyword>
<evidence type="ECO:0000313" key="2">
    <source>
        <dbReference type="Proteomes" id="UP000237105"/>
    </source>
</evidence>
<accession>A0A2P5CZL0</accession>
<proteinExistence type="predicted"/>
<dbReference type="AlphaFoldDB" id="A0A2P5CZL0"/>
<reference evidence="2" key="1">
    <citation type="submission" date="2016-06" db="EMBL/GenBank/DDBJ databases">
        <title>Parallel loss of symbiosis genes in relatives of nitrogen-fixing non-legume Parasponia.</title>
        <authorList>
            <person name="Van Velzen R."/>
            <person name="Holmer R."/>
            <person name="Bu F."/>
            <person name="Rutten L."/>
            <person name="Van Zeijl A."/>
            <person name="Liu W."/>
            <person name="Santuari L."/>
            <person name="Cao Q."/>
            <person name="Sharma T."/>
            <person name="Shen D."/>
            <person name="Roswanjaya Y."/>
            <person name="Wardhani T."/>
            <person name="Kalhor M.S."/>
            <person name="Jansen J."/>
            <person name="Van den Hoogen J."/>
            <person name="Gungor B."/>
            <person name="Hartog M."/>
            <person name="Hontelez J."/>
            <person name="Verver J."/>
            <person name="Yang W.-C."/>
            <person name="Schijlen E."/>
            <person name="Repin R."/>
            <person name="Schilthuizen M."/>
            <person name="Schranz E."/>
            <person name="Heidstra R."/>
            <person name="Miyata K."/>
            <person name="Fedorova E."/>
            <person name="Kohlen W."/>
            <person name="Bisseling T."/>
            <person name="Smit S."/>
            <person name="Geurts R."/>
        </authorList>
    </citation>
    <scope>NUCLEOTIDE SEQUENCE [LARGE SCALE GENOMIC DNA]</scope>
    <source>
        <strain evidence="2">cv. WU1-14</strain>
    </source>
</reference>
<name>A0A2P5CZL0_PARAD</name>
<organism evidence="1 2">
    <name type="scientific">Parasponia andersonii</name>
    <name type="common">Sponia andersonii</name>
    <dbReference type="NCBI Taxonomy" id="3476"/>
    <lineage>
        <taxon>Eukaryota</taxon>
        <taxon>Viridiplantae</taxon>
        <taxon>Streptophyta</taxon>
        <taxon>Embryophyta</taxon>
        <taxon>Tracheophyta</taxon>
        <taxon>Spermatophyta</taxon>
        <taxon>Magnoliopsida</taxon>
        <taxon>eudicotyledons</taxon>
        <taxon>Gunneridae</taxon>
        <taxon>Pentapetalae</taxon>
        <taxon>rosids</taxon>
        <taxon>fabids</taxon>
        <taxon>Rosales</taxon>
        <taxon>Cannabaceae</taxon>
        <taxon>Parasponia</taxon>
    </lineage>
</organism>
<evidence type="ECO:0000313" key="1">
    <source>
        <dbReference type="EMBL" id="PON66473.1"/>
    </source>
</evidence>
<dbReference type="Proteomes" id="UP000237105">
    <property type="component" value="Unassembled WGS sequence"/>
</dbReference>
<comment type="caution">
    <text evidence="1">The sequence shown here is derived from an EMBL/GenBank/DDBJ whole genome shotgun (WGS) entry which is preliminary data.</text>
</comment>